<evidence type="ECO:0000256" key="3">
    <source>
        <dbReference type="ARBA" id="ARBA00022827"/>
    </source>
</evidence>
<evidence type="ECO:0000313" key="6">
    <source>
        <dbReference type="EMBL" id="KAJ5413829.1"/>
    </source>
</evidence>
<evidence type="ECO:0000313" key="7">
    <source>
        <dbReference type="Proteomes" id="UP001147747"/>
    </source>
</evidence>
<evidence type="ECO:0000256" key="2">
    <source>
        <dbReference type="ARBA" id="ARBA00022630"/>
    </source>
</evidence>
<sequence length="389" mass="43003">METKIQGSSSIAIVGGGPVGLYTALILGQAGIEVFVFERSTGILRHPKAAGYFPVVLDDFKQTGIYDDVYDAGLKSTGLSWRKPRGDLLARIDFPPPTVGIQLEQYEFAEILLKHLSKCPNVTVVFGATLVYIENSPDLVIATFKRAHDEGLYKHKSKYMVGFEGFTWSDYTIITVKVVYSSHHMAPFEAANFIVDPELWGVVIKLGNDNWRITFPVRNVGGVFEDWTEEKMIQRAREVFHKLLKGPLEELRITAIASYKMHQLCATGFVEGNVILAGDAAHLTNPMGGLGLTTGLLDAALLGRILRRVLLQGQSSSQLHNYAEERRSAFLAHTNPMAIANLERLMGSKEGAVKDRDELFEQFNNGNTDCIRKFGEAQLKLSSTLGAPL</sequence>
<dbReference type="Gene3D" id="3.50.50.60">
    <property type="entry name" value="FAD/NAD(P)-binding domain"/>
    <property type="match status" value="1"/>
</dbReference>
<evidence type="ECO:0000256" key="4">
    <source>
        <dbReference type="ARBA" id="ARBA00023002"/>
    </source>
</evidence>
<keyword evidence="4" id="KW-0560">Oxidoreductase</keyword>
<dbReference type="SUPFAM" id="SSF51905">
    <property type="entry name" value="FAD/NAD(P)-binding domain"/>
    <property type="match status" value="1"/>
</dbReference>
<dbReference type="Proteomes" id="UP001147747">
    <property type="component" value="Unassembled WGS sequence"/>
</dbReference>
<dbReference type="PANTHER" id="PTHR43004">
    <property type="entry name" value="TRK SYSTEM POTASSIUM UPTAKE PROTEIN"/>
    <property type="match status" value="1"/>
</dbReference>
<reference evidence="6" key="1">
    <citation type="submission" date="2022-12" db="EMBL/GenBank/DDBJ databases">
        <authorList>
            <person name="Petersen C."/>
        </authorList>
    </citation>
    <scope>NUCLEOTIDE SEQUENCE</scope>
    <source>
        <strain evidence="6">IBT 29677</strain>
    </source>
</reference>
<accession>A0A9W9WAA5</accession>
<dbReference type="InterPro" id="IPR036188">
    <property type="entry name" value="FAD/NAD-bd_sf"/>
</dbReference>
<keyword evidence="7" id="KW-1185">Reference proteome</keyword>
<proteinExistence type="predicted"/>
<evidence type="ECO:0000256" key="1">
    <source>
        <dbReference type="ARBA" id="ARBA00001974"/>
    </source>
</evidence>
<reference evidence="6" key="2">
    <citation type="journal article" date="2023" name="IMA Fungus">
        <title>Comparative genomic study of the Penicillium genus elucidates a diverse pangenome and 15 lateral gene transfer events.</title>
        <authorList>
            <person name="Petersen C."/>
            <person name="Sorensen T."/>
            <person name="Nielsen M.R."/>
            <person name="Sondergaard T.E."/>
            <person name="Sorensen J.L."/>
            <person name="Fitzpatrick D.A."/>
            <person name="Frisvad J.C."/>
            <person name="Nielsen K.L."/>
        </authorList>
    </citation>
    <scope>NUCLEOTIDE SEQUENCE</scope>
    <source>
        <strain evidence="6">IBT 29677</strain>
    </source>
</reference>
<gene>
    <name evidence="6" type="ORF">N7509_000456</name>
</gene>
<dbReference type="GO" id="GO:0071949">
    <property type="term" value="F:FAD binding"/>
    <property type="evidence" value="ECO:0007669"/>
    <property type="project" value="InterPro"/>
</dbReference>
<dbReference type="GeneID" id="81364083"/>
<comment type="cofactor">
    <cofactor evidence="1">
        <name>FAD</name>
        <dbReference type="ChEBI" id="CHEBI:57692"/>
    </cofactor>
</comment>
<dbReference type="RefSeq" id="XP_056493685.1">
    <property type="nucleotide sequence ID" value="XM_056625103.1"/>
</dbReference>
<dbReference type="InterPro" id="IPR050641">
    <property type="entry name" value="RIFMO-like"/>
</dbReference>
<dbReference type="OrthoDB" id="10016252at2759"/>
<dbReference type="Gene3D" id="3.30.9.10">
    <property type="entry name" value="D-Amino Acid Oxidase, subunit A, domain 2"/>
    <property type="match status" value="1"/>
</dbReference>
<dbReference type="GO" id="GO:0016709">
    <property type="term" value="F:oxidoreductase activity, acting on paired donors, with incorporation or reduction of molecular oxygen, NAD(P)H as one donor, and incorporation of one atom of oxygen"/>
    <property type="evidence" value="ECO:0007669"/>
    <property type="project" value="UniProtKB-ARBA"/>
</dbReference>
<comment type="caution">
    <text evidence="6">The sequence shown here is derived from an EMBL/GenBank/DDBJ whole genome shotgun (WGS) entry which is preliminary data.</text>
</comment>
<dbReference type="Pfam" id="PF01494">
    <property type="entry name" value="FAD_binding_3"/>
    <property type="match status" value="1"/>
</dbReference>
<keyword evidence="2" id="KW-0285">Flavoprotein</keyword>
<name>A0A9W9WAA5_9EURO</name>
<dbReference type="InterPro" id="IPR002938">
    <property type="entry name" value="FAD-bd"/>
</dbReference>
<dbReference type="PRINTS" id="PR00420">
    <property type="entry name" value="RNGMNOXGNASE"/>
</dbReference>
<keyword evidence="3" id="KW-0274">FAD</keyword>
<dbReference type="EMBL" id="JAPZBU010000003">
    <property type="protein sequence ID" value="KAJ5413829.1"/>
    <property type="molecule type" value="Genomic_DNA"/>
</dbReference>
<dbReference type="AlphaFoldDB" id="A0A9W9WAA5"/>
<feature type="domain" description="FAD-binding" evidence="5">
    <location>
        <begin position="10"/>
        <end position="329"/>
    </location>
</feature>
<organism evidence="6 7">
    <name type="scientific">Penicillium cosmopolitanum</name>
    <dbReference type="NCBI Taxonomy" id="1131564"/>
    <lineage>
        <taxon>Eukaryota</taxon>
        <taxon>Fungi</taxon>
        <taxon>Dikarya</taxon>
        <taxon>Ascomycota</taxon>
        <taxon>Pezizomycotina</taxon>
        <taxon>Eurotiomycetes</taxon>
        <taxon>Eurotiomycetidae</taxon>
        <taxon>Eurotiales</taxon>
        <taxon>Aspergillaceae</taxon>
        <taxon>Penicillium</taxon>
    </lineage>
</organism>
<protein>
    <recommendedName>
        <fullName evidence="5">FAD-binding domain-containing protein</fullName>
    </recommendedName>
</protein>
<dbReference type="PANTHER" id="PTHR43004:SF19">
    <property type="entry name" value="BINDING MONOOXYGENASE, PUTATIVE (JCVI)-RELATED"/>
    <property type="match status" value="1"/>
</dbReference>
<evidence type="ECO:0000259" key="5">
    <source>
        <dbReference type="Pfam" id="PF01494"/>
    </source>
</evidence>